<dbReference type="PRINTS" id="PR00111">
    <property type="entry name" value="ABHYDROLASE"/>
</dbReference>
<comment type="caution">
    <text evidence="2">The sequence shown here is derived from an EMBL/GenBank/DDBJ whole genome shotgun (WGS) entry which is preliminary data.</text>
</comment>
<keyword evidence="2" id="KW-0378">Hydrolase</keyword>
<dbReference type="RefSeq" id="WP_379720971.1">
    <property type="nucleotide sequence ID" value="NZ_JBHSMS010000036.1"/>
</dbReference>
<evidence type="ECO:0000259" key="1">
    <source>
        <dbReference type="Pfam" id="PF12697"/>
    </source>
</evidence>
<dbReference type="SUPFAM" id="SSF53474">
    <property type="entry name" value="alpha/beta-Hydrolases"/>
    <property type="match status" value="1"/>
</dbReference>
<name>A0ABW0PGH9_9BURK</name>
<dbReference type="Proteomes" id="UP001596031">
    <property type="component" value="Unassembled WGS sequence"/>
</dbReference>
<proteinExistence type="predicted"/>
<sequence>MSLRLPTVFIPALLCDEMLYRDVIAVLGDVIEPQVLMSPQANLADSAADILARAPRTFALVGTSYGANVALAIALAAPERVSSLWLMGCDASAPAAGGPDLAAGLDATPDAIVDFLAGIVVRPADHAASAAFKAMAHRVGAPAGAAQARALASRDDIWSRLSELRMPALILTGDEDPIAPPARGQQLAQVMPHARFELMQQCGHLPSLEQPARAAALFHAFLGENAPQPHPAR</sequence>
<protein>
    <submittedName>
        <fullName evidence="2">Alpha/beta fold hydrolase</fullName>
    </submittedName>
</protein>
<gene>
    <name evidence="2" type="ORF">ACFPOU_11490</name>
</gene>
<dbReference type="InterPro" id="IPR000073">
    <property type="entry name" value="AB_hydrolase_1"/>
</dbReference>
<dbReference type="Gene3D" id="3.40.50.1820">
    <property type="entry name" value="alpha/beta hydrolase"/>
    <property type="match status" value="1"/>
</dbReference>
<organism evidence="2 3">
    <name type="scientific">Massilia jejuensis</name>
    <dbReference type="NCBI Taxonomy" id="648894"/>
    <lineage>
        <taxon>Bacteria</taxon>
        <taxon>Pseudomonadati</taxon>
        <taxon>Pseudomonadota</taxon>
        <taxon>Betaproteobacteria</taxon>
        <taxon>Burkholderiales</taxon>
        <taxon>Oxalobacteraceae</taxon>
        <taxon>Telluria group</taxon>
        <taxon>Massilia</taxon>
    </lineage>
</organism>
<dbReference type="GO" id="GO:0016787">
    <property type="term" value="F:hydrolase activity"/>
    <property type="evidence" value="ECO:0007669"/>
    <property type="project" value="UniProtKB-KW"/>
</dbReference>
<dbReference type="InterPro" id="IPR050266">
    <property type="entry name" value="AB_hydrolase_sf"/>
</dbReference>
<dbReference type="PANTHER" id="PTHR43798:SF33">
    <property type="entry name" value="HYDROLASE, PUTATIVE (AFU_ORTHOLOGUE AFUA_2G14860)-RELATED"/>
    <property type="match status" value="1"/>
</dbReference>
<dbReference type="PANTHER" id="PTHR43798">
    <property type="entry name" value="MONOACYLGLYCEROL LIPASE"/>
    <property type="match status" value="1"/>
</dbReference>
<accession>A0ABW0PGH9</accession>
<dbReference type="EMBL" id="JBHSMS010000036">
    <property type="protein sequence ID" value="MFC5511746.1"/>
    <property type="molecule type" value="Genomic_DNA"/>
</dbReference>
<reference evidence="3" key="1">
    <citation type="journal article" date="2019" name="Int. J. Syst. Evol. Microbiol.">
        <title>The Global Catalogue of Microorganisms (GCM) 10K type strain sequencing project: providing services to taxonomists for standard genome sequencing and annotation.</title>
        <authorList>
            <consortium name="The Broad Institute Genomics Platform"/>
            <consortium name="The Broad Institute Genome Sequencing Center for Infectious Disease"/>
            <person name="Wu L."/>
            <person name="Ma J."/>
        </authorList>
    </citation>
    <scope>NUCLEOTIDE SEQUENCE [LARGE SCALE GENOMIC DNA]</scope>
    <source>
        <strain evidence="3">CCUG 38813</strain>
    </source>
</reference>
<feature type="domain" description="AB hydrolase-1" evidence="1">
    <location>
        <begin position="44"/>
        <end position="216"/>
    </location>
</feature>
<evidence type="ECO:0000313" key="3">
    <source>
        <dbReference type="Proteomes" id="UP001596031"/>
    </source>
</evidence>
<dbReference type="Pfam" id="PF12697">
    <property type="entry name" value="Abhydrolase_6"/>
    <property type="match status" value="1"/>
</dbReference>
<evidence type="ECO:0000313" key="2">
    <source>
        <dbReference type="EMBL" id="MFC5511746.1"/>
    </source>
</evidence>
<keyword evidence="3" id="KW-1185">Reference proteome</keyword>
<dbReference type="InterPro" id="IPR029058">
    <property type="entry name" value="AB_hydrolase_fold"/>
</dbReference>